<proteinExistence type="predicted"/>
<dbReference type="RefSeq" id="WP_376947942.1">
    <property type="nucleotide sequence ID" value="NZ_CP171449.1"/>
</dbReference>
<keyword evidence="3" id="KW-1185">Reference proteome</keyword>
<comment type="caution">
    <text evidence="2">The sequence shown here is derived from an EMBL/GenBank/DDBJ whole genome shotgun (WGS) entry which is preliminary data.</text>
</comment>
<evidence type="ECO:0000256" key="1">
    <source>
        <dbReference type="SAM" id="Phobius"/>
    </source>
</evidence>
<name>A0ABV6SNP5_AZOPA</name>
<sequence length="68" mass="7514">MIINPIVSIALVVVLLGFSVYLATWPRRSGSMLDALDDDMPLVEMNGSSRIECEQSLVPHQKKRGLCV</sequence>
<protein>
    <submittedName>
        <fullName evidence="2">Uncharacterized protein</fullName>
    </submittedName>
</protein>
<gene>
    <name evidence="2" type="ORF">ACFFGX_16960</name>
</gene>
<feature type="transmembrane region" description="Helical" evidence="1">
    <location>
        <begin position="6"/>
        <end position="24"/>
    </location>
</feature>
<keyword evidence="1" id="KW-0812">Transmembrane</keyword>
<keyword evidence="1" id="KW-0472">Membrane</keyword>
<organism evidence="2 3">
    <name type="scientific">Azorhizophilus paspali</name>
    <name type="common">Azotobacter paspali</name>
    <dbReference type="NCBI Taxonomy" id="69963"/>
    <lineage>
        <taxon>Bacteria</taxon>
        <taxon>Pseudomonadati</taxon>
        <taxon>Pseudomonadota</taxon>
        <taxon>Gammaproteobacteria</taxon>
        <taxon>Pseudomonadales</taxon>
        <taxon>Pseudomonadaceae</taxon>
        <taxon>Azorhizophilus</taxon>
    </lineage>
</organism>
<evidence type="ECO:0000313" key="2">
    <source>
        <dbReference type="EMBL" id="MFC0711166.1"/>
    </source>
</evidence>
<keyword evidence="1" id="KW-1133">Transmembrane helix</keyword>
<evidence type="ECO:0000313" key="3">
    <source>
        <dbReference type="Proteomes" id="UP001589891"/>
    </source>
</evidence>
<reference evidence="2 3" key="1">
    <citation type="submission" date="2024-09" db="EMBL/GenBank/DDBJ databases">
        <authorList>
            <person name="Sun Q."/>
            <person name="Mori K."/>
        </authorList>
    </citation>
    <scope>NUCLEOTIDE SEQUENCE [LARGE SCALE GENOMIC DNA]</scope>
    <source>
        <strain evidence="2 3">NCAIM B.01794</strain>
    </source>
</reference>
<accession>A0ABV6SNP5</accession>
<dbReference type="Proteomes" id="UP001589891">
    <property type="component" value="Unassembled WGS sequence"/>
</dbReference>
<dbReference type="EMBL" id="JBHLSS010000107">
    <property type="protein sequence ID" value="MFC0711166.1"/>
    <property type="molecule type" value="Genomic_DNA"/>
</dbReference>